<evidence type="ECO:0000256" key="1">
    <source>
        <dbReference type="ARBA" id="ARBA00004571"/>
    </source>
</evidence>
<evidence type="ECO:0000259" key="11">
    <source>
        <dbReference type="Pfam" id="PF00593"/>
    </source>
</evidence>
<evidence type="ECO:0000256" key="4">
    <source>
        <dbReference type="ARBA" id="ARBA00022692"/>
    </source>
</evidence>
<gene>
    <name evidence="13" type="ORF">SAMN05216273_101301</name>
</gene>
<keyword evidence="14" id="KW-1185">Reference proteome</keyword>
<dbReference type="InterPro" id="IPR000531">
    <property type="entry name" value="Beta-barrel_TonB"/>
</dbReference>
<dbReference type="Gene3D" id="2.40.170.20">
    <property type="entry name" value="TonB-dependent receptor, beta-barrel domain"/>
    <property type="match status" value="1"/>
</dbReference>
<evidence type="ECO:0000256" key="10">
    <source>
        <dbReference type="SAM" id="SignalP"/>
    </source>
</evidence>
<proteinExistence type="inferred from homology"/>
<protein>
    <submittedName>
        <fullName evidence="13">Fe(3+) dicitrate transport protein</fullName>
    </submittedName>
</protein>
<evidence type="ECO:0000313" key="13">
    <source>
        <dbReference type="EMBL" id="SDL46866.1"/>
    </source>
</evidence>
<dbReference type="InterPro" id="IPR037066">
    <property type="entry name" value="Plug_dom_sf"/>
</dbReference>
<feature type="domain" description="TonB-dependent receptor-like beta-barrel" evidence="11">
    <location>
        <begin position="249"/>
        <end position="715"/>
    </location>
</feature>
<comment type="subcellular location">
    <subcellularLocation>
        <location evidence="1 8">Cell outer membrane</location>
        <topology evidence="1 8">Multi-pass membrane protein</topology>
    </subcellularLocation>
</comment>
<dbReference type="Pfam" id="PF00593">
    <property type="entry name" value="TonB_dep_Rec_b-barrel"/>
    <property type="match status" value="1"/>
</dbReference>
<evidence type="ECO:0000313" key="14">
    <source>
        <dbReference type="Proteomes" id="UP000199242"/>
    </source>
</evidence>
<comment type="similarity">
    <text evidence="8 9">Belongs to the TonB-dependent receptor family.</text>
</comment>
<dbReference type="EMBL" id="FNHD01000001">
    <property type="protein sequence ID" value="SDL46866.1"/>
    <property type="molecule type" value="Genomic_DNA"/>
</dbReference>
<sequence length="745" mass="82183">MKKTVFTLSLLSGFTVFAQQNPTDSTESKLIDPVSIIGEKSKSLGGSGQYISFRQLQKINQTDVNNVIRLIPGVNVRDEEGFGLRPNIGLRGTAVNRSAKITLMEDGVLIAPAPYADPSAYYFPTFARMHGVEVLKGSSQIKNGPFTIGGAINLISTPIPEDFKGFAQVSYGSFNTNQQRIWIGDQRKNFDYVFEVNRLASDGFKELDNGGNTGFDRRDIMGKFRWKTDQNAAVPQSVMLKFVNMTEDSNETYLGLTYEDFQKNPLRRYSATQKDILDMNHQNISLNHQIAPTKNLKISTTAYFARTYRDWARANTVGGQSLMNIISNPTAYSNAYQIMTGNADGEVVYQSAARTYHSKGVQTNFQYDFRTGNVNHKLQLGARYHTDEADRFATRSTYNMNQGNMILTSVGIKGNQENQIREAKSFASYISYDLHYKGLTVSPGVRYESIILDFQNFGNTDTGRLGTALKTANNDLSVFLPGIGFNYMINNSMNIFGGVHKGFSPPGMPSVTSTTGQAGIEKSINYEFGHHYNNNGLQTQITGFLNDYSNILGADTMAGGGAGTGDMFNAGKAKIYGVEVSISYDILHKSEASNEVKIPLTIAYTYTSAKFRETFTNGGGDWGSGVIYKNDLIPFVTPHLLTASAGIETSKFNATIIGRYTGETRIKPGQNEIVTPQENIAYNDVNGLKSFVIVDFSANYKINSIFSVFSTVNNIFNSKAIVANLPQGYRPNMPFGVNFGIKANF</sequence>
<organism evidence="13 14">
    <name type="scientific">Chryseobacterium taihuense</name>
    <dbReference type="NCBI Taxonomy" id="1141221"/>
    <lineage>
        <taxon>Bacteria</taxon>
        <taxon>Pseudomonadati</taxon>
        <taxon>Bacteroidota</taxon>
        <taxon>Flavobacteriia</taxon>
        <taxon>Flavobacteriales</taxon>
        <taxon>Weeksellaceae</taxon>
        <taxon>Chryseobacterium group</taxon>
        <taxon>Chryseobacterium</taxon>
    </lineage>
</organism>
<evidence type="ECO:0000256" key="5">
    <source>
        <dbReference type="ARBA" id="ARBA00023077"/>
    </source>
</evidence>
<dbReference type="Proteomes" id="UP000199242">
    <property type="component" value="Unassembled WGS sequence"/>
</dbReference>
<evidence type="ECO:0000259" key="12">
    <source>
        <dbReference type="Pfam" id="PF07715"/>
    </source>
</evidence>
<dbReference type="Pfam" id="PF07715">
    <property type="entry name" value="Plug"/>
    <property type="match status" value="1"/>
</dbReference>
<dbReference type="InterPro" id="IPR012910">
    <property type="entry name" value="Plug_dom"/>
</dbReference>
<dbReference type="RefSeq" id="WP_089741276.1">
    <property type="nucleotide sequence ID" value="NZ_FNHD01000001.1"/>
</dbReference>
<keyword evidence="5 9" id="KW-0798">TonB box</keyword>
<dbReference type="PANTHER" id="PTHR30442">
    <property type="entry name" value="IRON III DICITRATE TRANSPORT PROTEIN FECA"/>
    <property type="match status" value="1"/>
</dbReference>
<dbReference type="Gene3D" id="2.170.130.10">
    <property type="entry name" value="TonB-dependent receptor, plug domain"/>
    <property type="match status" value="1"/>
</dbReference>
<dbReference type="InterPro" id="IPR036942">
    <property type="entry name" value="Beta-barrel_TonB_sf"/>
</dbReference>
<evidence type="ECO:0000256" key="3">
    <source>
        <dbReference type="ARBA" id="ARBA00022452"/>
    </source>
</evidence>
<keyword evidence="10" id="KW-0732">Signal</keyword>
<feature type="chain" id="PRO_5045305621" evidence="10">
    <location>
        <begin position="19"/>
        <end position="745"/>
    </location>
</feature>
<reference evidence="13 14" key="1">
    <citation type="submission" date="2016-10" db="EMBL/GenBank/DDBJ databases">
        <authorList>
            <person name="Varghese N."/>
            <person name="Submissions S."/>
        </authorList>
    </citation>
    <scope>NUCLEOTIDE SEQUENCE [LARGE SCALE GENOMIC DNA]</scope>
    <source>
        <strain evidence="13 14">CGMCC 1.10941</strain>
    </source>
</reference>
<name>A0ABY0QQ45_9FLAO</name>
<evidence type="ECO:0000256" key="9">
    <source>
        <dbReference type="RuleBase" id="RU003357"/>
    </source>
</evidence>
<evidence type="ECO:0000256" key="2">
    <source>
        <dbReference type="ARBA" id="ARBA00022448"/>
    </source>
</evidence>
<keyword evidence="3 8" id="KW-1134">Transmembrane beta strand</keyword>
<dbReference type="SUPFAM" id="SSF56935">
    <property type="entry name" value="Porins"/>
    <property type="match status" value="1"/>
</dbReference>
<feature type="domain" description="TonB-dependent receptor plug" evidence="12">
    <location>
        <begin position="45"/>
        <end position="151"/>
    </location>
</feature>
<dbReference type="InterPro" id="IPR039426">
    <property type="entry name" value="TonB-dep_rcpt-like"/>
</dbReference>
<keyword evidence="7 8" id="KW-0998">Cell outer membrane</keyword>
<evidence type="ECO:0000256" key="7">
    <source>
        <dbReference type="ARBA" id="ARBA00023237"/>
    </source>
</evidence>
<evidence type="ECO:0000256" key="6">
    <source>
        <dbReference type="ARBA" id="ARBA00023136"/>
    </source>
</evidence>
<evidence type="ECO:0000256" key="8">
    <source>
        <dbReference type="PROSITE-ProRule" id="PRU01360"/>
    </source>
</evidence>
<dbReference type="PANTHER" id="PTHR30442:SF0">
    <property type="entry name" value="FE(3+) DICITRATE TRANSPORT PROTEIN FECA"/>
    <property type="match status" value="1"/>
</dbReference>
<feature type="signal peptide" evidence="10">
    <location>
        <begin position="1"/>
        <end position="18"/>
    </location>
</feature>
<keyword evidence="4 8" id="KW-0812">Transmembrane</keyword>
<accession>A0ABY0QQ45</accession>
<keyword evidence="2 8" id="KW-0813">Transport</keyword>
<keyword evidence="6 8" id="KW-0472">Membrane</keyword>
<dbReference type="PROSITE" id="PS52016">
    <property type="entry name" value="TONB_DEPENDENT_REC_3"/>
    <property type="match status" value="1"/>
</dbReference>
<comment type="caution">
    <text evidence="13">The sequence shown here is derived from an EMBL/GenBank/DDBJ whole genome shotgun (WGS) entry which is preliminary data.</text>
</comment>